<evidence type="ECO:0000313" key="3">
    <source>
        <dbReference type="Proteomes" id="UP000030023"/>
    </source>
</evidence>
<dbReference type="EMBL" id="AXCV01000150">
    <property type="protein sequence ID" value="KGO31936.1"/>
    <property type="molecule type" value="Genomic_DNA"/>
</dbReference>
<feature type="transmembrane region" description="Helical" evidence="1">
    <location>
        <begin position="31"/>
        <end position="47"/>
    </location>
</feature>
<protein>
    <submittedName>
        <fullName evidence="2">Uncharacterized protein</fullName>
    </submittedName>
</protein>
<accession>A0ABR4XS06</accession>
<feature type="transmembrane region" description="Helical" evidence="1">
    <location>
        <begin position="67"/>
        <end position="85"/>
    </location>
</feature>
<gene>
    <name evidence="2" type="ORF">Q757_04080</name>
</gene>
<reference evidence="2 3" key="1">
    <citation type="journal article" date="2014" name="Antonie Van Leeuwenhoek">
        <title>Oenococcus alcoholitolerans sp. nov., a lactic acid bacteria isolated from cachaca and ethanol fermentation processes.</title>
        <authorList>
            <person name="Badotti F."/>
            <person name="Moreira A.P."/>
            <person name="Tonon L.A."/>
            <person name="de Lucena B.T."/>
            <person name="Gomes Fde C."/>
            <person name="Kruger R."/>
            <person name="Thompson C.C."/>
            <person name="de Morais M.A.Jr."/>
            <person name="Rosa C.A."/>
            <person name="Thompson F.L."/>
        </authorList>
    </citation>
    <scope>NUCLEOTIDE SEQUENCE [LARGE SCALE GENOMIC DNA]</scope>
    <source>
        <strain evidence="2 3">UFRJ-M7.2.18</strain>
    </source>
</reference>
<name>A0ABR4XS06_9LACO</name>
<keyword evidence="3" id="KW-1185">Reference proteome</keyword>
<proteinExistence type="predicted"/>
<evidence type="ECO:0000313" key="2">
    <source>
        <dbReference type="EMBL" id="KGO31936.1"/>
    </source>
</evidence>
<sequence>MNQYLSIFWFVEVYILTMIAAVLIKSFIRSRALQLTVTVPPMLFAILSNADGLDLFSNKTVPWNAQVVLISTFYMILGSTIFEYLKKIQTPICQ</sequence>
<keyword evidence="1" id="KW-1133">Transmembrane helix</keyword>
<comment type="caution">
    <text evidence="2">The sequence shown here is derived from an EMBL/GenBank/DDBJ whole genome shotgun (WGS) entry which is preliminary data.</text>
</comment>
<keyword evidence="1" id="KW-0472">Membrane</keyword>
<feature type="transmembrane region" description="Helical" evidence="1">
    <location>
        <begin position="6"/>
        <end position="24"/>
    </location>
</feature>
<organism evidence="2 3">
    <name type="scientific">Oenococcus alcoholitolerans</name>
    <dbReference type="NCBI Taxonomy" id="931074"/>
    <lineage>
        <taxon>Bacteria</taxon>
        <taxon>Bacillati</taxon>
        <taxon>Bacillota</taxon>
        <taxon>Bacilli</taxon>
        <taxon>Lactobacillales</taxon>
        <taxon>Lactobacillaceae</taxon>
        <taxon>Oenococcus</taxon>
    </lineage>
</organism>
<keyword evidence="1" id="KW-0812">Transmembrane</keyword>
<dbReference type="Proteomes" id="UP000030023">
    <property type="component" value="Unassembled WGS sequence"/>
</dbReference>
<evidence type="ECO:0000256" key="1">
    <source>
        <dbReference type="SAM" id="Phobius"/>
    </source>
</evidence>